<feature type="domain" description="LppM" evidence="2">
    <location>
        <begin position="47"/>
        <end position="197"/>
    </location>
</feature>
<accession>A0A4Q7KQ68</accession>
<evidence type="ECO:0000259" key="2">
    <source>
        <dbReference type="Pfam" id="PF21946"/>
    </source>
</evidence>
<dbReference type="InterPro" id="IPR053807">
    <property type="entry name" value="LppM"/>
</dbReference>
<feature type="transmembrane region" description="Helical" evidence="1">
    <location>
        <begin position="208"/>
        <end position="230"/>
    </location>
</feature>
<evidence type="ECO:0000313" key="3">
    <source>
        <dbReference type="EMBL" id="RZS38958.1"/>
    </source>
</evidence>
<evidence type="ECO:0000256" key="1">
    <source>
        <dbReference type="SAM" id="Phobius"/>
    </source>
</evidence>
<protein>
    <submittedName>
        <fullName evidence="3">Uncharacterized protein DUF3153</fullName>
    </submittedName>
</protein>
<feature type="transmembrane region" description="Helical" evidence="1">
    <location>
        <begin position="28"/>
        <end position="50"/>
    </location>
</feature>
<keyword evidence="1" id="KW-0472">Membrane</keyword>
<dbReference type="Proteomes" id="UP000294257">
    <property type="component" value="Unassembled WGS sequence"/>
</dbReference>
<keyword evidence="1" id="KW-1133">Transmembrane helix</keyword>
<organism evidence="3 4">
    <name type="scientific">Herbihabitans rhizosphaerae</name>
    <dbReference type="NCBI Taxonomy" id="1872711"/>
    <lineage>
        <taxon>Bacteria</taxon>
        <taxon>Bacillati</taxon>
        <taxon>Actinomycetota</taxon>
        <taxon>Actinomycetes</taxon>
        <taxon>Pseudonocardiales</taxon>
        <taxon>Pseudonocardiaceae</taxon>
        <taxon>Herbihabitans</taxon>
    </lineage>
</organism>
<gene>
    <name evidence="3" type="ORF">EV193_104169</name>
</gene>
<dbReference type="RefSeq" id="WP_130344561.1">
    <property type="nucleotide sequence ID" value="NZ_SGWQ01000004.1"/>
</dbReference>
<reference evidence="3 4" key="1">
    <citation type="submission" date="2019-02" db="EMBL/GenBank/DDBJ databases">
        <title>Genomic Encyclopedia of Type Strains, Phase IV (KMG-IV): sequencing the most valuable type-strain genomes for metagenomic binning, comparative biology and taxonomic classification.</title>
        <authorList>
            <person name="Goeker M."/>
        </authorList>
    </citation>
    <scope>NUCLEOTIDE SEQUENCE [LARGE SCALE GENOMIC DNA]</scope>
    <source>
        <strain evidence="3 4">DSM 101727</strain>
    </source>
</reference>
<sequence>MRAKLGLDWQDGAVHKVKTDRAKRFRRWFALPLLAILVVLSAGGCVRVRAALAVAGDDHVSGDVIISSLAIKTGDTGPAITIPPELSKKIKVEKYSADNYVGQRLTFEKLSFVEFEKLAKTITTGSYFQLGFRRSGDLVTLSGSADLNSLPADRADVQLKIAFPGAITRTNGIANENEISWKPTPGTASGFDATAEYTSGASGSLMKWVLILGGATAVVALLVLVLAVAAHRRHVRKLKREAAVL</sequence>
<keyword evidence="1" id="KW-0812">Transmembrane</keyword>
<proteinExistence type="predicted"/>
<dbReference type="EMBL" id="SGWQ01000004">
    <property type="protein sequence ID" value="RZS38958.1"/>
    <property type="molecule type" value="Genomic_DNA"/>
</dbReference>
<comment type="caution">
    <text evidence="3">The sequence shown here is derived from an EMBL/GenBank/DDBJ whole genome shotgun (WGS) entry which is preliminary data.</text>
</comment>
<dbReference type="Pfam" id="PF21946">
    <property type="entry name" value="LppM"/>
    <property type="match status" value="1"/>
</dbReference>
<name>A0A4Q7KQ68_9PSEU</name>
<dbReference type="AlphaFoldDB" id="A0A4Q7KQ68"/>
<keyword evidence="4" id="KW-1185">Reference proteome</keyword>
<evidence type="ECO:0000313" key="4">
    <source>
        <dbReference type="Proteomes" id="UP000294257"/>
    </source>
</evidence>
<dbReference type="OrthoDB" id="3712375at2"/>